<evidence type="ECO:0000313" key="16">
    <source>
        <dbReference type="Proteomes" id="UP000603453"/>
    </source>
</evidence>
<evidence type="ECO:0000256" key="9">
    <source>
        <dbReference type="ARBA" id="ARBA00025661"/>
    </source>
</evidence>
<feature type="region of interest" description="Disordered" evidence="12">
    <location>
        <begin position="753"/>
        <end position="795"/>
    </location>
</feature>
<evidence type="ECO:0000256" key="6">
    <source>
        <dbReference type="ARBA" id="ARBA00023159"/>
    </source>
</evidence>
<comment type="function">
    <text evidence="9 11">Component of the SRB8-11 complex. The SRB8-11 complex is a regulatory module of the Mediator complex which is itself involved in regulation of basal and activated RNA polymerase II-dependent transcription. The SRB8-11 complex may be involved in the transcriptional repression of a subset of genes regulated by Mediator. It may inhibit the association of the Mediator complex with RNA polymerase II to form the holoenzyme complex.</text>
</comment>
<dbReference type="PANTHER" id="PTHR48249:SF3">
    <property type="entry name" value="MEDIATOR OF RNA POLYMERASE II TRANSCRIPTION SUBUNIT 13"/>
    <property type="match status" value="1"/>
</dbReference>
<keyword evidence="16" id="KW-1185">Reference proteome</keyword>
<reference evidence="15" key="1">
    <citation type="submission" date="2020-12" db="EMBL/GenBank/DDBJ databases">
        <title>Metabolic potential, ecology and presence of endohyphal bacteria is reflected in genomic diversity of Mucoromycotina.</title>
        <authorList>
            <person name="Muszewska A."/>
            <person name="Okrasinska A."/>
            <person name="Steczkiewicz K."/>
            <person name="Drgas O."/>
            <person name="Orlowska M."/>
            <person name="Perlinska-Lenart U."/>
            <person name="Aleksandrzak-Piekarczyk T."/>
            <person name="Szatraj K."/>
            <person name="Zielenkiewicz U."/>
            <person name="Pilsyk S."/>
            <person name="Malc E."/>
            <person name="Mieczkowski P."/>
            <person name="Kruszewska J.S."/>
            <person name="Biernat P."/>
            <person name="Pawlowska J."/>
        </authorList>
    </citation>
    <scope>NUCLEOTIDE SEQUENCE</scope>
    <source>
        <strain evidence="15">WA0000017839</strain>
    </source>
</reference>
<evidence type="ECO:0000256" key="12">
    <source>
        <dbReference type="SAM" id="MobiDB-lite"/>
    </source>
</evidence>
<feature type="compositionally biased region" description="Basic residues" evidence="12">
    <location>
        <begin position="779"/>
        <end position="790"/>
    </location>
</feature>
<keyword evidence="6 11" id="KW-0010">Activator</keyword>
<dbReference type="EMBL" id="JAEPRD010000108">
    <property type="protein sequence ID" value="KAG2198615.1"/>
    <property type="molecule type" value="Genomic_DNA"/>
</dbReference>
<keyword evidence="4 11" id="KW-0678">Repressor</keyword>
<keyword evidence="5 11" id="KW-0805">Transcription regulation</keyword>
<feature type="compositionally biased region" description="Polar residues" evidence="12">
    <location>
        <begin position="425"/>
        <end position="446"/>
    </location>
</feature>
<name>A0A8H7QVM2_9FUNG</name>
<comment type="subunit">
    <text evidence="11">Component of the SRB8-11 complex, which itself associates with the Mediator complex.</text>
</comment>
<protein>
    <recommendedName>
        <fullName evidence="3 11">Mediator of RNA polymerase II transcription subunit 13</fullName>
    </recommendedName>
    <alternativeName>
        <fullName evidence="10 11">Mediator complex subunit 13</fullName>
    </alternativeName>
</protein>
<dbReference type="PANTHER" id="PTHR48249">
    <property type="entry name" value="MEDIATOR OF RNA POLYMERASE II TRANSCRIPTION SUBUNIT 13"/>
    <property type="match status" value="1"/>
</dbReference>
<feature type="compositionally biased region" description="Low complexity" evidence="12">
    <location>
        <begin position="815"/>
        <end position="827"/>
    </location>
</feature>
<comment type="similarity">
    <text evidence="2 11">Belongs to the Mediator complex subunit 13 family.</text>
</comment>
<feature type="region of interest" description="Disordered" evidence="12">
    <location>
        <begin position="425"/>
        <end position="469"/>
    </location>
</feature>
<evidence type="ECO:0000256" key="10">
    <source>
        <dbReference type="ARBA" id="ARBA00032008"/>
    </source>
</evidence>
<feature type="domain" description="Mediator complex subunit Med13 C-terminal" evidence="13">
    <location>
        <begin position="1291"/>
        <end position="1606"/>
    </location>
</feature>
<evidence type="ECO:0000256" key="4">
    <source>
        <dbReference type="ARBA" id="ARBA00022491"/>
    </source>
</evidence>
<keyword evidence="7 11" id="KW-0804">Transcription</keyword>
<feature type="compositionally biased region" description="Low complexity" evidence="12">
    <location>
        <begin position="455"/>
        <end position="466"/>
    </location>
</feature>
<feature type="domain" description="MID" evidence="14">
    <location>
        <begin position="1096"/>
        <end position="1268"/>
    </location>
</feature>
<evidence type="ECO:0000256" key="3">
    <source>
        <dbReference type="ARBA" id="ARBA00019618"/>
    </source>
</evidence>
<organism evidence="15 16">
    <name type="scientific">Mucor saturninus</name>
    <dbReference type="NCBI Taxonomy" id="64648"/>
    <lineage>
        <taxon>Eukaryota</taxon>
        <taxon>Fungi</taxon>
        <taxon>Fungi incertae sedis</taxon>
        <taxon>Mucoromycota</taxon>
        <taxon>Mucoromycotina</taxon>
        <taxon>Mucoromycetes</taxon>
        <taxon>Mucorales</taxon>
        <taxon>Mucorineae</taxon>
        <taxon>Mucoraceae</taxon>
        <taxon>Mucor</taxon>
    </lineage>
</organism>
<comment type="caution">
    <text evidence="15">The sequence shown here is derived from an EMBL/GenBank/DDBJ whole genome shotgun (WGS) entry which is preliminary data.</text>
</comment>
<evidence type="ECO:0000256" key="2">
    <source>
        <dbReference type="ARBA" id="ARBA00009354"/>
    </source>
</evidence>
<evidence type="ECO:0000259" key="14">
    <source>
        <dbReference type="Pfam" id="PF18296"/>
    </source>
</evidence>
<evidence type="ECO:0000256" key="11">
    <source>
        <dbReference type="RuleBase" id="RU364134"/>
    </source>
</evidence>
<keyword evidence="8 11" id="KW-0539">Nucleus</keyword>
<dbReference type="Pfam" id="PF06333">
    <property type="entry name" value="Med13_C"/>
    <property type="match status" value="1"/>
</dbReference>
<dbReference type="InterPro" id="IPR009401">
    <property type="entry name" value="Med13_C"/>
</dbReference>
<gene>
    <name evidence="15" type="ORF">INT47_001062</name>
</gene>
<evidence type="ECO:0000256" key="8">
    <source>
        <dbReference type="ARBA" id="ARBA00023242"/>
    </source>
</evidence>
<feature type="region of interest" description="Disordered" evidence="12">
    <location>
        <begin position="1041"/>
        <end position="1062"/>
    </location>
</feature>
<dbReference type="OrthoDB" id="103819at2759"/>
<dbReference type="Pfam" id="PF18296">
    <property type="entry name" value="MID_MedPIWI"/>
    <property type="match status" value="1"/>
</dbReference>
<feature type="region of interest" description="Disordered" evidence="12">
    <location>
        <begin position="815"/>
        <end position="844"/>
    </location>
</feature>
<dbReference type="InterPro" id="IPR051139">
    <property type="entry name" value="Mediator_complx_sub13"/>
</dbReference>
<proteinExistence type="inferred from homology"/>
<evidence type="ECO:0000256" key="1">
    <source>
        <dbReference type="ARBA" id="ARBA00004123"/>
    </source>
</evidence>
<dbReference type="GO" id="GO:0045944">
    <property type="term" value="P:positive regulation of transcription by RNA polymerase II"/>
    <property type="evidence" value="ECO:0007669"/>
    <property type="project" value="TreeGrafter"/>
</dbReference>
<dbReference type="GO" id="GO:0016592">
    <property type="term" value="C:mediator complex"/>
    <property type="evidence" value="ECO:0007669"/>
    <property type="project" value="InterPro"/>
</dbReference>
<dbReference type="GO" id="GO:0003713">
    <property type="term" value="F:transcription coactivator activity"/>
    <property type="evidence" value="ECO:0007669"/>
    <property type="project" value="TreeGrafter"/>
</dbReference>
<evidence type="ECO:0000259" key="13">
    <source>
        <dbReference type="Pfam" id="PF06333"/>
    </source>
</evidence>
<accession>A0A8H7QVM2</accession>
<evidence type="ECO:0000256" key="5">
    <source>
        <dbReference type="ARBA" id="ARBA00023015"/>
    </source>
</evidence>
<sequence>MLTDSSLTNILVVSGVSQIRYRVYNQHCNRENLVKYLKCAPNYDASNDILMRAYTNLISANIPALWRVVSESTEPGKEITLELWVFWFDERHTGKIDANDDLYALDETKVGSFTWENAYSKIQSPTASPIASSAQSNSSTPVTVSDEYRMFVKSIRNLVHVQMKGKGAFPLGEFYIFPNSDQDVIGEDKTSQSNLLNMATSLLCCSYNIYLASTNLIFQPSTRRMRIRPITLQTIRNRGKKVIISPSGETVYIATNNYSLPQQMEENILKKWSLLLDIPYTNLIQPTQRDKQQKKQNEPSQEKSIPNLVAIKISALDETFLYPARLIFISSSSKLSPTAMAGVNGLFGFNQGFTEDLGDKWHRWAWSEKISNYWEYACPRDTTTTTVLDTLSQENSSNSMINLLQKAINEPVIASPLMATKSVATPGSATCQRNDTNISMTPTSSVNEDDDPMTQSYQQPQHQLQQRSKARYQSGLSLVDFAMTHFAMPNSNMDDFPEYPELMHDNTTSTPTLQHPTIKMNENGQQNQKMNHALINTNSIHVNKSMLNISNDNAMTSASNTASNSTYQSPQIPNLELETFGIVENMDVDNMVLDIPNQWAGDGMDDLDSFDFGVTEEDFDFFESGPAPAPAAPPTHLTAVEPEHTFAENDLMLNNLIKQEAPFENFETKQLASLNEKQQQHILDTDMDESHDSSVTPLEVGLATQHDHFSFEQQEHVASLQKQHEHHQMFVPPQFAPVKMEFAVNDAKYINGGKFTYTPDTPKTKRRGSDYQPDYIPLVRKKKSERRKSSKLLQDTIQNDNKSLSIIEDAHASTHSLSSTSVSSTEESSTEDEEYSENESEDEASRVTRTFKALCRAQNKFVAKLTSLSPLISLKKKLSLEKMVMDYDSPFARTIASSVIRLDPKKYQDLYANEDFQALDFLCQQVVMGGYPFSGGIESMSSNGFEANEGESAKVVVARRRNLLQKFNGDVVHIPSTPSDVDYMTQNFKNVLSDIFFQRKSTDINDMCLDQLPLPASVTVKGPLNVQQYYDLSETNQTHSKYGKYQVKKRRPAEPNLDTLQPPNITISRQEDLIEGSSKLIMLWEKLRLEPYSCKKHINYFVVYPKNDTVESNVSHFLKGLSTLYETCQLGVHHPGNISHYRRGLAPVPLLSKFDDESMDDRQLRSYMAECQNLGSALGGAMAENVHIVIYLVNPASHLSSNLDLSRCFSKLTNAFNAAAMGTRTTEKTRARLVLQLMPIEHILRSTSFGGCLKFGLKEIAFSVYSKCHAVVGRHHTIAGVEDTRPITEMYAPPFILSKPMPTTIPFQLKKALNAFSTILETPAVLHMGYCFSFDKRWMIIVWTDNCGELVEFTILDNQRYSLPLVNVFEEAWAKTKDIAKRAGFAWTFVIAKIGLVFEEELQAWIQCVSNEEKVAIVSLDMESTLYVSPTSDAYMNDTSANTAETLGTNTHNMMNASASSTAAAAAAAAATAASGGGSKKMFVDVDTYGSGQTKALLLNHRVAYSNKRERASYGILDMDPISQIEDWMIPLASGYMIHTPPSTENPNNELFNCNPLVIEIHLVYNQTNHSAYSTLRDIIKKYHALSYVNVMPSNSNCFPIHLALVERLSRILLVVNT</sequence>
<dbReference type="Proteomes" id="UP000603453">
    <property type="component" value="Unassembled WGS sequence"/>
</dbReference>
<dbReference type="InterPro" id="IPR041285">
    <property type="entry name" value="MID_MedPIWI"/>
</dbReference>
<evidence type="ECO:0000313" key="15">
    <source>
        <dbReference type="EMBL" id="KAG2198615.1"/>
    </source>
</evidence>
<comment type="subcellular location">
    <subcellularLocation>
        <location evidence="1 11">Nucleus</location>
    </subcellularLocation>
</comment>
<feature type="compositionally biased region" description="Acidic residues" evidence="12">
    <location>
        <begin position="828"/>
        <end position="842"/>
    </location>
</feature>
<evidence type="ECO:0000256" key="7">
    <source>
        <dbReference type="ARBA" id="ARBA00023163"/>
    </source>
</evidence>